<comment type="function">
    <text evidence="10">Catalyzes the phosphorylation of the position 2 hydroxy group of 4-diphosphocytidyl-2C-methyl-D-erythritol.</text>
</comment>
<evidence type="ECO:0000256" key="1">
    <source>
        <dbReference type="ARBA" id="ARBA00009684"/>
    </source>
</evidence>
<comment type="catalytic activity">
    <reaction evidence="10">
        <text>4-CDP-2-C-methyl-D-erythritol + ATP = 4-CDP-2-C-methyl-D-erythritol 2-phosphate + ADP + H(+)</text>
        <dbReference type="Rhea" id="RHEA:18437"/>
        <dbReference type="ChEBI" id="CHEBI:15378"/>
        <dbReference type="ChEBI" id="CHEBI:30616"/>
        <dbReference type="ChEBI" id="CHEBI:57823"/>
        <dbReference type="ChEBI" id="CHEBI:57919"/>
        <dbReference type="ChEBI" id="CHEBI:456216"/>
        <dbReference type="EC" id="2.7.1.148"/>
    </reaction>
</comment>
<evidence type="ECO:0000256" key="7">
    <source>
        <dbReference type="ARBA" id="ARBA00022840"/>
    </source>
</evidence>
<feature type="active site" evidence="10">
    <location>
        <position position="160"/>
    </location>
</feature>
<dbReference type="Proteomes" id="UP001164020">
    <property type="component" value="Chromosome"/>
</dbReference>
<evidence type="ECO:0000256" key="6">
    <source>
        <dbReference type="ARBA" id="ARBA00022777"/>
    </source>
</evidence>
<proteinExistence type="inferred from homology"/>
<evidence type="ECO:0000313" key="15">
    <source>
        <dbReference type="Proteomes" id="UP001164020"/>
    </source>
</evidence>
<keyword evidence="4 10" id="KW-0808">Transferase</keyword>
<feature type="active site" evidence="10">
    <location>
        <position position="12"/>
    </location>
</feature>
<dbReference type="PIRSF" id="PIRSF010376">
    <property type="entry name" value="IspE"/>
    <property type="match status" value="1"/>
</dbReference>
<evidence type="ECO:0000256" key="8">
    <source>
        <dbReference type="ARBA" id="ARBA00023229"/>
    </source>
</evidence>
<evidence type="ECO:0000256" key="10">
    <source>
        <dbReference type="HAMAP-Rule" id="MF_00061"/>
    </source>
</evidence>
<keyword evidence="5 10" id="KW-0547">Nucleotide-binding</keyword>
<dbReference type="GO" id="GO:0050515">
    <property type="term" value="F:4-(cytidine 5'-diphospho)-2-C-methyl-D-erythritol kinase activity"/>
    <property type="evidence" value="ECO:0007669"/>
    <property type="project" value="UniProtKB-EC"/>
</dbReference>
<dbReference type="NCBIfam" id="NF011202">
    <property type="entry name" value="PRK14608.1"/>
    <property type="match status" value="1"/>
</dbReference>
<dbReference type="InterPro" id="IPR013750">
    <property type="entry name" value="GHMP_kinase_C_dom"/>
</dbReference>
<dbReference type="RefSeq" id="WP_268882696.1">
    <property type="nucleotide sequence ID" value="NZ_CP114029.1"/>
</dbReference>
<dbReference type="PANTHER" id="PTHR43527:SF2">
    <property type="entry name" value="4-DIPHOSPHOCYTIDYL-2-C-METHYL-D-ERYTHRITOL KINASE, CHLOROPLASTIC"/>
    <property type="match status" value="1"/>
</dbReference>
<evidence type="ECO:0000256" key="9">
    <source>
        <dbReference type="ARBA" id="ARBA00032554"/>
    </source>
</evidence>
<dbReference type="Gene3D" id="3.30.70.890">
    <property type="entry name" value="GHMP kinase, C-terminal domain"/>
    <property type="match status" value="1"/>
</dbReference>
<keyword evidence="7 10" id="KW-0067">ATP-binding</keyword>
<keyword evidence="8 10" id="KW-0414">Isoprene biosynthesis</keyword>
<feature type="binding site" evidence="10">
    <location>
        <begin position="119"/>
        <end position="129"/>
    </location>
    <ligand>
        <name>ATP</name>
        <dbReference type="ChEBI" id="CHEBI:30616"/>
    </ligand>
</feature>
<dbReference type="SUPFAM" id="SSF55060">
    <property type="entry name" value="GHMP Kinase, C-terminal domain"/>
    <property type="match status" value="1"/>
</dbReference>
<comment type="similarity">
    <text evidence="1 10">Belongs to the GHMP kinase family. IspE subfamily.</text>
</comment>
<dbReference type="InterPro" id="IPR004424">
    <property type="entry name" value="IspE"/>
</dbReference>
<name>A0ABY7C620_9HYPH</name>
<keyword evidence="15" id="KW-1185">Reference proteome</keyword>
<dbReference type="PANTHER" id="PTHR43527">
    <property type="entry name" value="4-DIPHOSPHOCYTIDYL-2-C-METHYL-D-ERYTHRITOL KINASE, CHLOROPLASTIC"/>
    <property type="match status" value="1"/>
</dbReference>
<dbReference type="InterPro" id="IPR014721">
    <property type="entry name" value="Ribsml_uS5_D2-typ_fold_subgr"/>
</dbReference>
<dbReference type="EMBL" id="CP114029">
    <property type="protein sequence ID" value="WAP70228.1"/>
    <property type="molecule type" value="Genomic_DNA"/>
</dbReference>
<gene>
    <name evidence="10" type="primary">ispE</name>
    <name evidence="14" type="ORF">OH818_09055</name>
</gene>
<dbReference type="InterPro" id="IPR020568">
    <property type="entry name" value="Ribosomal_Su5_D2-typ_SF"/>
</dbReference>
<dbReference type="Pfam" id="PF08544">
    <property type="entry name" value="GHMP_kinases_C"/>
    <property type="match status" value="1"/>
</dbReference>
<feature type="domain" description="GHMP kinase C-terminal" evidence="13">
    <location>
        <begin position="219"/>
        <end position="296"/>
    </location>
</feature>
<evidence type="ECO:0000256" key="3">
    <source>
        <dbReference type="ARBA" id="ARBA00017473"/>
    </source>
</evidence>
<feature type="region of interest" description="Disordered" evidence="11">
    <location>
        <begin position="47"/>
        <end position="66"/>
    </location>
</feature>
<evidence type="ECO:0000313" key="14">
    <source>
        <dbReference type="EMBL" id="WAP70228.1"/>
    </source>
</evidence>
<dbReference type="InterPro" id="IPR006204">
    <property type="entry name" value="GHMP_kinase_N_dom"/>
</dbReference>
<evidence type="ECO:0000256" key="4">
    <source>
        <dbReference type="ARBA" id="ARBA00022679"/>
    </source>
</evidence>
<keyword evidence="6 10" id="KW-0418">Kinase</keyword>
<accession>A0ABY7C620</accession>
<sequence length="323" mass="33228">MFRPEPRLASAKVNLALHVVGRRDDGYHLLESLVVFDGGASDEIAVASRGEDGGSDGSGADCDADTTGDRLTVSGRFASSVPTGGDNIILKAAALARAEFAKFGLNLPPLDIALSKRLPVAAGIGGGSADAAAFLALVSSDVPEEARRALAAAAIRLGADVPMCLAGEAAFVSGIGEDIRPIETMPELAMLLVNPGIAVETAAVFRMLGRRDNPPMPALPGHGFRGLDELVSYLAETRNDLALAAGSLAPEIEMARSQLFAVGAVFARMSGSGATVFGLFADAATRDEAARKIAEEQPGWWLSRPAVIDAPGIDGPGISRSSP</sequence>
<dbReference type="Gene3D" id="3.30.230.10">
    <property type="match status" value="1"/>
</dbReference>
<evidence type="ECO:0000256" key="5">
    <source>
        <dbReference type="ARBA" id="ARBA00022741"/>
    </source>
</evidence>
<organism evidence="14 15">
    <name type="scientific">Jiella pelagia</name>
    <dbReference type="NCBI Taxonomy" id="2986949"/>
    <lineage>
        <taxon>Bacteria</taxon>
        <taxon>Pseudomonadati</taxon>
        <taxon>Pseudomonadota</taxon>
        <taxon>Alphaproteobacteria</taxon>
        <taxon>Hyphomicrobiales</taxon>
        <taxon>Aurantimonadaceae</taxon>
        <taxon>Jiella</taxon>
    </lineage>
</organism>
<protein>
    <recommendedName>
        <fullName evidence="3 10">4-diphosphocytidyl-2-C-methyl-D-erythritol kinase</fullName>
        <shortName evidence="10">CMK</shortName>
        <ecNumber evidence="2 10">2.7.1.148</ecNumber>
    </recommendedName>
    <alternativeName>
        <fullName evidence="9 10">4-(cytidine-5'-diphospho)-2-C-methyl-D-erythritol kinase</fullName>
    </alternativeName>
</protein>
<evidence type="ECO:0000259" key="12">
    <source>
        <dbReference type="Pfam" id="PF00288"/>
    </source>
</evidence>
<reference evidence="14" key="1">
    <citation type="submission" date="2022-12" db="EMBL/GenBank/DDBJ databases">
        <title>Jiella pelagia sp. nov., isolated from phosphonate enriched culture of Northwest Pacific surface seawater.</title>
        <authorList>
            <person name="Shin D.Y."/>
            <person name="Hwang C.Y."/>
        </authorList>
    </citation>
    <scope>NUCLEOTIDE SEQUENCE</scope>
    <source>
        <strain evidence="14">HL-NP1</strain>
    </source>
</reference>
<evidence type="ECO:0000259" key="13">
    <source>
        <dbReference type="Pfam" id="PF08544"/>
    </source>
</evidence>
<dbReference type="InterPro" id="IPR036554">
    <property type="entry name" value="GHMP_kinase_C_sf"/>
</dbReference>
<comment type="pathway">
    <text evidence="10">Isoprenoid biosynthesis; isopentenyl diphosphate biosynthesis via DXP pathway; isopentenyl diphosphate from 1-deoxy-D-xylulose 5-phosphate: step 3/6.</text>
</comment>
<evidence type="ECO:0000256" key="2">
    <source>
        <dbReference type="ARBA" id="ARBA00012052"/>
    </source>
</evidence>
<dbReference type="HAMAP" id="MF_00061">
    <property type="entry name" value="IspE"/>
    <property type="match status" value="1"/>
</dbReference>
<feature type="domain" description="GHMP kinase N-terminal" evidence="12">
    <location>
        <begin position="87"/>
        <end position="167"/>
    </location>
</feature>
<evidence type="ECO:0000256" key="11">
    <source>
        <dbReference type="SAM" id="MobiDB-lite"/>
    </source>
</evidence>
<dbReference type="EC" id="2.7.1.148" evidence="2 10"/>
<dbReference type="SUPFAM" id="SSF54211">
    <property type="entry name" value="Ribosomal protein S5 domain 2-like"/>
    <property type="match status" value="1"/>
</dbReference>
<dbReference type="Pfam" id="PF00288">
    <property type="entry name" value="GHMP_kinases_N"/>
    <property type="match status" value="1"/>
</dbReference>